<keyword evidence="4" id="KW-1133">Transmembrane helix</keyword>
<comment type="similarity">
    <text evidence="1 4">Belongs to the peptidase S26 family.</text>
</comment>
<dbReference type="GO" id="GO:0016020">
    <property type="term" value="C:membrane"/>
    <property type="evidence" value="ECO:0007669"/>
    <property type="project" value="UniProtKB-SubCell"/>
</dbReference>
<evidence type="ECO:0000256" key="4">
    <source>
        <dbReference type="RuleBase" id="RU362042"/>
    </source>
</evidence>
<dbReference type="Pfam" id="PF10502">
    <property type="entry name" value="Peptidase_S26"/>
    <property type="match status" value="2"/>
</dbReference>
<dbReference type="PRINTS" id="PR00727">
    <property type="entry name" value="LEADERPTASE"/>
</dbReference>
<dbReference type="SUPFAM" id="SSF51306">
    <property type="entry name" value="LexA/Signal peptidase"/>
    <property type="match status" value="1"/>
</dbReference>
<protein>
    <recommendedName>
        <fullName evidence="2 4">Signal peptidase I</fullName>
        <ecNumber evidence="4">3.4.21.89</ecNumber>
    </recommendedName>
</protein>
<comment type="catalytic activity">
    <reaction evidence="4">
        <text>Cleavage of hydrophobic, N-terminal signal or leader sequences from secreted and periplasmic proteins.</text>
        <dbReference type="EC" id="3.4.21.89"/>
    </reaction>
</comment>
<dbReference type="GO" id="GO:0006465">
    <property type="term" value="P:signal peptide processing"/>
    <property type="evidence" value="ECO:0007669"/>
    <property type="project" value="InterPro"/>
</dbReference>
<keyword evidence="4" id="KW-0812">Transmembrane</keyword>
<feature type="active site" evidence="3">
    <location>
        <position position="42"/>
    </location>
</feature>
<dbReference type="EC" id="3.4.21.89" evidence="4"/>
<accession>A0A9Q5SPA0</accession>
<dbReference type="EMBL" id="NFIJ01000021">
    <property type="protein sequence ID" value="OUO03558.1"/>
    <property type="molecule type" value="Genomic_DNA"/>
</dbReference>
<dbReference type="GO" id="GO:0009003">
    <property type="term" value="F:signal peptidase activity"/>
    <property type="evidence" value="ECO:0007669"/>
    <property type="project" value="UniProtKB-EC"/>
</dbReference>
<dbReference type="CDD" id="cd06530">
    <property type="entry name" value="S26_SPase_I"/>
    <property type="match status" value="1"/>
</dbReference>
<evidence type="ECO:0000259" key="5">
    <source>
        <dbReference type="Pfam" id="PF10502"/>
    </source>
</evidence>
<comment type="subcellular location">
    <subcellularLocation>
        <location evidence="4">Membrane</location>
        <topology evidence="4">Single-pass type II membrane protein</topology>
    </subcellularLocation>
</comment>
<keyword evidence="4" id="KW-0378">Hydrolase</keyword>
<dbReference type="InterPro" id="IPR019533">
    <property type="entry name" value="Peptidase_S26"/>
</dbReference>
<dbReference type="Gene3D" id="2.10.109.10">
    <property type="entry name" value="Umud Fragment, subunit A"/>
    <property type="match status" value="1"/>
</dbReference>
<dbReference type="NCBIfam" id="TIGR02227">
    <property type="entry name" value="sigpep_I_bact"/>
    <property type="match status" value="1"/>
</dbReference>
<dbReference type="PANTHER" id="PTHR43390:SF1">
    <property type="entry name" value="CHLOROPLAST PROCESSING PEPTIDASE"/>
    <property type="match status" value="1"/>
</dbReference>
<evidence type="ECO:0000313" key="7">
    <source>
        <dbReference type="Proteomes" id="UP000195975"/>
    </source>
</evidence>
<feature type="domain" description="Peptidase S26" evidence="5">
    <location>
        <begin position="13"/>
        <end position="140"/>
    </location>
</feature>
<comment type="caution">
    <text evidence="6">The sequence shown here is derived from an EMBL/GenBank/DDBJ whole genome shotgun (WGS) entry which is preliminary data.</text>
</comment>
<dbReference type="RefSeq" id="WP_087375661.1">
    <property type="nucleotide sequence ID" value="NZ_NFIJ01000021.1"/>
</dbReference>
<proteinExistence type="inferred from homology"/>
<dbReference type="Proteomes" id="UP000195975">
    <property type="component" value="Unassembled WGS sequence"/>
</dbReference>
<feature type="active site" evidence="3">
    <location>
        <position position="116"/>
    </location>
</feature>
<dbReference type="InterPro" id="IPR000223">
    <property type="entry name" value="Pept_S26A_signal_pept_1"/>
</dbReference>
<name>A0A9Q5SPA0_9BACT</name>
<dbReference type="AlphaFoldDB" id="A0A9Q5SPA0"/>
<evidence type="ECO:0000256" key="2">
    <source>
        <dbReference type="ARBA" id="ARBA00019232"/>
    </source>
</evidence>
<keyword evidence="4" id="KW-0472">Membrane</keyword>
<dbReference type="InterPro" id="IPR036286">
    <property type="entry name" value="LexA/Signal_pep-like_sf"/>
</dbReference>
<evidence type="ECO:0000313" key="6">
    <source>
        <dbReference type="EMBL" id="OUO03558.1"/>
    </source>
</evidence>
<organism evidence="6 7">
    <name type="scientific">Parabacteroides johnsonii</name>
    <dbReference type="NCBI Taxonomy" id="387661"/>
    <lineage>
        <taxon>Bacteria</taxon>
        <taxon>Pseudomonadati</taxon>
        <taxon>Bacteroidota</taxon>
        <taxon>Bacteroidia</taxon>
        <taxon>Bacteroidales</taxon>
        <taxon>Tannerellaceae</taxon>
        <taxon>Parabacteroides</taxon>
    </lineage>
</organism>
<dbReference type="GO" id="GO:0004252">
    <property type="term" value="F:serine-type endopeptidase activity"/>
    <property type="evidence" value="ECO:0007669"/>
    <property type="project" value="InterPro"/>
</dbReference>
<feature type="transmembrane region" description="Helical" evidence="4">
    <location>
        <begin position="12"/>
        <end position="36"/>
    </location>
</feature>
<reference evidence="7" key="1">
    <citation type="submission" date="2017-04" db="EMBL/GenBank/DDBJ databases">
        <title>Function of individual gut microbiota members based on whole genome sequencing of pure cultures obtained from chicken caecum.</title>
        <authorList>
            <person name="Medvecky M."/>
            <person name="Cejkova D."/>
            <person name="Polansky O."/>
            <person name="Karasova D."/>
            <person name="Kubasova T."/>
            <person name="Cizek A."/>
            <person name="Rychlik I."/>
        </authorList>
    </citation>
    <scope>NUCLEOTIDE SEQUENCE [LARGE SCALE GENOMIC DNA]</scope>
    <source>
        <strain evidence="7">An42</strain>
    </source>
</reference>
<gene>
    <name evidence="6" type="ORF">B5F96_15210</name>
</gene>
<feature type="domain" description="Peptidase S26" evidence="5">
    <location>
        <begin position="221"/>
        <end position="270"/>
    </location>
</feature>
<dbReference type="PANTHER" id="PTHR43390">
    <property type="entry name" value="SIGNAL PEPTIDASE I"/>
    <property type="match status" value="1"/>
</dbReference>
<evidence type="ECO:0000256" key="1">
    <source>
        <dbReference type="ARBA" id="ARBA00009370"/>
    </source>
</evidence>
<evidence type="ECO:0000256" key="3">
    <source>
        <dbReference type="PIRSR" id="PIRSR600223-1"/>
    </source>
</evidence>
<keyword evidence="4" id="KW-0645">Protease</keyword>
<sequence length="290" mass="33872">MGFLKKIIDWLLNAFLIVFVMTCIWTFSQVFLLASFRIPSDSMEPELVEGDFVAVWKPTLGARLFDLNATLRLEQTAIHRVPGFRRVRRGDVLVFNFPHPNGWDKIEMHILKYYIKRCIGLPGDTLSIRDGRFRINGVSEPLGNLDSQERIGQTPPEEFADGIYKAFPFDSAVGWNIRDFGPLYIPKAGDRIKMDRTGYALYRKLIAWEQKTEIEYRDSTVCLNGKPIQEYRFQKNYYFMAGDKGKNSQDSRYWGLLPEEYIVGKAAFIWKSVDPYTGQFRWERFMKKIE</sequence>